<name>A0A246KX75_9GAMM</name>
<proteinExistence type="predicted"/>
<evidence type="ECO:0008006" key="3">
    <source>
        <dbReference type="Google" id="ProtNLM"/>
    </source>
</evidence>
<evidence type="ECO:0000313" key="1">
    <source>
        <dbReference type="EMBL" id="OWR28950.1"/>
    </source>
</evidence>
<comment type="caution">
    <text evidence="1">The sequence shown here is derived from an EMBL/GenBank/DDBJ whole genome shotgun (WGS) entry which is preliminary data.</text>
</comment>
<dbReference type="InterPro" id="IPR016181">
    <property type="entry name" value="Acyl_CoA_acyltransferase"/>
</dbReference>
<dbReference type="Gene3D" id="3.40.630.30">
    <property type="match status" value="1"/>
</dbReference>
<sequence length="185" mass="20648">MKISTDPDFLQEVMDHPAVRPWIAQDGVDGPLPLSAIFDQGIGIEFEGGGFFFHRLGDGVVEVHTMFLPGSKGVASFCAQAAEYLFCGTEVTKIVTKVPVDNVPAMRLTERVGFRLDYVAEKAFQRGGVVHDVKHYSWDIDLWVRGTDGPVWAFKRCCEMGNKNKGLRLAYRWAVTNDDYSVLES</sequence>
<reference evidence="1 2" key="1">
    <citation type="submission" date="2017-06" db="EMBL/GenBank/DDBJ databases">
        <authorList>
            <person name="Kim H.J."/>
            <person name="Triplett B.A."/>
        </authorList>
    </citation>
    <scope>NUCLEOTIDE SEQUENCE [LARGE SCALE GENOMIC DNA]</scope>
    <source>
        <strain evidence="1 2">S18795</strain>
    </source>
</reference>
<accession>A0A246KX75</accession>
<protein>
    <recommendedName>
        <fullName evidence="3">N-acetyltransferase</fullName>
    </recommendedName>
</protein>
<organism evidence="1 2">
    <name type="scientific">Stenotrophomonas pavanii</name>
    <dbReference type="NCBI Taxonomy" id="487698"/>
    <lineage>
        <taxon>Bacteria</taxon>
        <taxon>Pseudomonadati</taxon>
        <taxon>Pseudomonadota</taxon>
        <taxon>Gammaproteobacteria</taxon>
        <taxon>Lysobacterales</taxon>
        <taxon>Lysobacteraceae</taxon>
        <taxon>Stenotrophomonas</taxon>
    </lineage>
</organism>
<dbReference type="SUPFAM" id="SSF55729">
    <property type="entry name" value="Acyl-CoA N-acyltransferases (Nat)"/>
    <property type="match status" value="1"/>
</dbReference>
<dbReference type="AlphaFoldDB" id="A0A246KX75"/>
<dbReference type="Proteomes" id="UP000197904">
    <property type="component" value="Unassembled WGS sequence"/>
</dbReference>
<dbReference type="RefSeq" id="WP_088476294.1">
    <property type="nucleotide sequence ID" value="NZ_NIXP01000123.1"/>
</dbReference>
<dbReference type="EMBL" id="NIXP01000123">
    <property type="protein sequence ID" value="OWR28950.1"/>
    <property type="molecule type" value="Genomic_DNA"/>
</dbReference>
<evidence type="ECO:0000313" key="2">
    <source>
        <dbReference type="Proteomes" id="UP000197904"/>
    </source>
</evidence>
<gene>
    <name evidence="1" type="ORF">CEE55_18130</name>
</gene>